<organism evidence="1 2">
    <name type="scientific">Corynebacterium ramonii</name>
    <dbReference type="NCBI Taxonomy" id="3026968"/>
    <lineage>
        <taxon>Bacteria</taxon>
        <taxon>Bacillati</taxon>
        <taxon>Actinomycetota</taxon>
        <taxon>Actinomycetes</taxon>
        <taxon>Mycobacteriales</taxon>
        <taxon>Corynebacteriaceae</taxon>
        <taxon>Corynebacterium</taxon>
    </lineage>
</organism>
<proteinExistence type="predicted"/>
<accession>A0ABM5RP18</accession>
<dbReference type="EMBL" id="CP009622">
    <property type="protein sequence ID" value="AIU31661.1"/>
    <property type="molecule type" value="Genomic_DNA"/>
</dbReference>
<reference evidence="1 2" key="1">
    <citation type="journal article" date="2015" name="Genome Announc.">
        <title>Genome Sequence of Corynebacterium ulcerans Strain FRC11.</title>
        <authorList>
            <person name="Benevides Lde J."/>
            <person name="Viana M.V."/>
            <person name="Mariano D.C."/>
            <person name="Rocha Fde S."/>
            <person name="Bagano P.C."/>
            <person name="Folador E.L."/>
            <person name="Pereira F.L."/>
            <person name="Dorella F.A."/>
            <person name="Leal C.A."/>
            <person name="Carvalho A.F."/>
            <person name="Soares Sde C."/>
            <person name="Carneiro A."/>
            <person name="Ramos R."/>
            <person name="Badell-Ocando E."/>
            <person name="Guiso N."/>
            <person name="Silva A."/>
            <person name="Figueiredo H."/>
            <person name="Azevedo V."/>
            <person name="Guimaraes L.C."/>
        </authorList>
    </citation>
    <scope>NUCLEOTIDE SEQUENCE [LARGE SCALE GENOMIC DNA]</scope>
    <source>
        <strain evidence="2">FRC0011</strain>
    </source>
</reference>
<sequence>MAAAEAAPAATIEELTIGRAINRSGIDSGILIIHRREHPLPLQPQQHQFQASVQRIYTNPARTLGAAEAE</sequence>
<name>A0ABM5RP18_9CORY</name>
<gene>
    <name evidence="1" type="ORF">CulFRC11_0056</name>
</gene>
<dbReference type="Proteomes" id="UP000029910">
    <property type="component" value="Chromosome"/>
</dbReference>
<keyword evidence="2" id="KW-1185">Reference proteome</keyword>
<protein>
    <submittedName>
        <fullName evidence="1">Uncharacterized protein</fullName>
    </submittedName>
</protein>
<evidence type="ECO:0000313" key="1">
    <source>
        <dbReference type="EMBL" id="AIU31661.1"/>
    </source>
</evidence>
<evidence type="ECO:0000313" key="2">
    <source>
        <dbReference type="Proteomes" id="UP000029910"/>
    </source>
</evidence>